<evidence type="ECO:0000256" key="4">
    <source>
        <dbReference type="ARBA" id="ARBA00022679"/>
    </source>
</evidence>
<dbReference type="GO" id="GO:0042054">
    <property type="term" value="F:histone methyltransferase activity"/>
    <property type="evidence" value="ECO:0007669"/>
    <property type="project" value="InterPro"/>
</dbReference>
<reference evidence="18" key="2">
    <citation type="submission" date="2020-11" db="EMBL/GenBank/DDBJ databases">
        <authorList>
            <person name="McCartney M.A."/>
            <person name="Auch B."/>
            <person name="Kono T."/>
            <person name="Mallez S."/>
            <person name="Becker A."/>
            <person name="Gohl D.M."/>
            <person name="Silverstein K.A.T."/>
            <person name="Koren S."/>
            <person name="Bechman K.B."/>
            <person name="Herman A."/>
            <person name="Abrahante J.E."/>
            <person name="Garbe J."/>
        </authorList>
    </citation>
    <scope>NUCLEOTIDE SEQUENCE</scope>
    <source>
        <strain evidence="18">Duluth1</strain>
        <tissue evidence="18">Whole animal</tissue>
    </source>
</reference>
<reference evidence="18" key="1">
    <citation type="journal article" date="2019" name="bioRxiv">
        <title>The Genome of the Zebra Mussel, Dreissena polymorpha: A Resource for Invasive Species Research.</title>
        <authorList>
            <person name="McCartney M.A."/>
            <person name="Auch B."/>
            <person name="Kono T."/>
            <person name="Mallez S."/>
            <person name="Zhang Y."/>
            <person name="Obille A."/>
            <person name="Becker A."/>
            <person name="Abrahante J.E."/>
            <person name="Garbe J."/>
            <person name="Badalamenti J.P."/>
            <person name="Herman A."/>
            <person name="Mangelson H."/>
            <person name="Liachko I."/>
            <person name="Sullivan S."/>
            <person name="Sone E.D."/>
            <person name="Koren S."/>
            <person name="Silverstein K.A.T."/>
            <person name="Beckman K.B."/>
            <person name="Gohl D.M."/>
        </authorList>
    </citation>
    <scope>NUCLEOTIDE SEQUENCE</scope>
    <source>
        <strain evidence="18">Duluth1</strain>
        <tissue evidence="18">Whole animal</tissue>
    </source>
</reference>
<dbReference type="PANTHER" id="PTHR23235">
    <property type="entry name" value="KRUEPPEL-LIKE TRANSCRIPTION FACTOR"/>
    <property type="match status" value="1"/>
</dbReference>
<keyword evidence="9" id="KW-0862">Zinc</keyword>
<dbReference type="PROSITE" id="PS50157">
    <property type="entry name" value="ZINC_FINGER_C2H2_2"/>
    <property type="match status" value="11"/>
</dbReference>
<feature type="domain" description="C2H2-type" evidence="16">
    <location>
        <begin position="887"/>
        <end position="914"/>
    </location>
</feature>
<comment type="caution">
    <text evidence="18">The sequence shown here is derived from an EMBL/GenBank/DDBJ whole genome shotgun (WGS) entry which is preliminary data.</text>
</comment>
<organism evidence="18 19">
    <name type="scientific">Dreissena polymorpha</name>
    <name type="common">Zebra mussel</name>
    <name type="synonym">Mytilus polymorpha</name>
    <dbReference type="NCBI Taxonomy" id="45954"/>
    <lineage>
        <taxon>Eukaryota</taxon>
        <taxon>Metazoa</taxon>
        <taxon>Spiralia</taxon>
        <taxon>Lophotrochozoa</taxon>
        <taxon>Mollusca</taxon>
        <taxon>Bivalvia</taxon>
        <taxon>Autobranchia</taxon>
        <taxon>Heteroconchia</taxon>
        <taxon>Euheterodonta</taxon>
        <taxon>Imparidentia</taxon>
        <taxon>Neoheterodontei</taxon>
        <taxon>Myida</taxon>
        <taxon>Dreissenoidea</taxon>
        <taxon>Dreissenidae</taxon>
        <taxon>Dreissena</taxon>
    </lineage>
</organism>
<evidence type="ECO:0000256" key="7">
    <source>
        <dbReference type="ARBA" id="ARBA00022737"/>
    </source>
</evidence>
<evidence type="ECO:0000256" key="14">
    <source>
        <dbReference type="PROSITE-ProRule" id="PRU00042"/>
    </source>
</evidence>
<feature type="domain" description="C2H2-type" evidence="16">
    <location>
        <begin position="747"/>
        <end position="774"/>
    </location>
</feature>
<dbReference type="Gene3D" id="3.30.160.60">
    <property type="entry name" value="Classic Zinc Finger"/>
    <property type="match status" value="12"/>
</dbReference>
<dbReference type="GO" id="GO:0000981">
    <property type="term" value="F:DNA-binding transcription factor activity, RNA polymerase II-specific"/>
    <property type="evidence" value="ECO:0007669"/>
    <property type="project" value="TreeGrafter"/>
</dbReference>
<evidence type="ECO:0000256" key="8">
    <source>
        <dbReference type="ARBA" id="ARBA00022771"/>
    </source>
</evidence>
<keyword evidence="7" id="KW-0677">Repeat</keyword>
<dbReference type="SMART" id="SM00317">
    <property type="entry name" value="SET"/>
    <property type="match status" value="1"/>
</dbReference>
<dbReference type="AlphaFoldDB" id="A0A9D4SB03"/>
<dbReference type="GO" id="GO:0008270">
    <property type="term" value="F:zinc ion binding"/>
    <property type="evidence" value="ECO:0007669"/>
    <property type="project" value="UniProtKB-KW"/>
</dbReference>
<feature type="domain" description="C2H2-type" evidence="16">
    <location>
        <begin position="971"/>
        <end position="998"/>
    </location>
</feature>
<keyword evidence="4" id="KW-0808">Transferase</keyword>
<dbReference type="GO" id="GO:0032259">
    <property type="term" value="P:methylation"/>
    <property type="evidence" value="ECO:0007669"/>
    <property type="project" value="UniProtKB-KW"/>
</dbReference>
<dbReference type="InterPro" id="IPR036236">
    <property type="entry name" value="Znf_C2H2_sf"/>
</dbReference>
<dbReference type="Pfam" id="PF21549">
    <property type="entry name" value="PRDM2_PR"/>
    <property type="match status" value="1"/>
</dbReference>
<evidence type="ECO:0000256" key="15">
    <source>
        <dbReference type="SAM" id="MobiDB-lite"/>
    </source>
</evidence>
<feature type="domain" description="C2H2-type" evidence="16">
    <location>
        <begin position="831"/>
        <end position="858"/>
    </location>
</feature>
<feature type="domain" description="C2H2-type" evidence="16">
    <location>
        <begin position="663"/>
        <end position="690"/>
    </location>
</feature>
<protein>
    <recommendedName>
        <fullName evidence="20">Histone-lysine N-methyltransferase PRDM9</fullName>
    </recommendedName>
</protein>
<dbReference type="PROSITE" id="PS50280">
    <property type="entry name" value="SET"/>
    <property type="match status" value="1"/>
</dbReference>
<feature type="domain" description="SET" evidence="17">
    <location>
        <begin position="513"/>
        <end position="624"/>
    </location>
</feature>
<proteinExistence type="inferred from homology"/>
<dbReference type="SUPFAM" id="SSF57667">
    <property type="entry name" value="beta-beta-alpha zinc fingers"/>
    <property type="match status" value="7"/>
</dbReference>
<dbReference type="FunFam" id="3.30.160.60:FF:001480">
    <property type="entry name" value="Si:cabz01071911.3"/>
    <property type="match status" value="1"/>
</dbReference>
<feature type="domain" description="C2H2-type" evidence="16">
    <location>
        <begin position="943"/>
        <end position="970"/>
    </location>
</feature>
<dbReference type="FunFam" id="3.30.160.60:FF:000446">
    <property type="entry name" value="Zinc finger protein"/>
    <property type="match status" value="6"/>
</dbReference>
<feature type="domain" description="C2H2-type" evidence="16">
    <location>
        <begin position="803"/>
        <end position="830"/>
    </location>
</feature>
<evidence type="ECO:0000256" key="13">
    <source>
        <dbReference type="ARBA" id="ARBA00023242"/>
    </source>
</evidence>
<keyword evidence="3" id="KW-0489">Methyltransferase</keyword>
<feature type="domain" description="C2H2-type" evidence="16">
    <location>
        <begin position="859"/>
        <end position="886"/>
    </location>
</feature>
<dbReference type="FunFam" id="3.30.160.60:FF:000624">
    <property type="entry name" value="zinc finger protein 697"/>
    <property type="match status" value="1"/>
</dbReference>
<evidence type="ECO:0000256" key="11">
    <source>
        <dbReference type="ARBA" id="ARBA00023125"/>
    </source>
</evidence>
<feature type="domain" description="C2H2-type" evidence="16">
    <location>
        <begin position="691"/>
        <end position="718"/>
    </location>
</feature>
<dbReference type="InterPro" id="IPR046341">
    <property type="entry name" value="SET_dom_sf"/>
</dbReference>
<feature type="compositionally biased region" description="Low complexity" evidence="15">
    <location>
        <begin position="134"/>
        <end position="145"/>
    </location>
</feature>
<evidence type="ECO:0000256" key="10">
    <source>
        <dbReference type="ARBA" id="ARBA00023015"/>
    </source>
</evidence>
<dbReference type="EMBL" id="JAIWYP010000001">
    <property type="protein sequence ID" value="KAH3897165.1"/>
    <property type="molecule type" value="Genomic_DNA"/>
</dbReference>
<dbReference type="FunFam" id="3.30.160.60:FF:000448">
    <property type="entry name" value="RE1-silencing transcription factor A"/>
    <property type="match status" value="1"/>
</dbReference>
<dbReference type="GO" id="GO:0005634">
    <property type="term" value="C:nucleus"/>
    <property type="evidence" value="ECO:0007669"/>
    <property type="project" value="UniProtKB-SubCell"/>
</dbReference>
<dbReference type="PROSITE" id="PS00028">
    <property type="entry name" value="ZINC_FINGER_C2H2_1"/>
    <property type="match status" value="10"/>
</dbReference>
<evidence type="ECO:0000259" key="17">
    <source>
        <dbReference type="PROSITE" id="PS50280"/>
    </source>
</evidence>
<dbReference type="InterPro" id="IPR044417">
    <property type="entry name" value="PRDM7_9_PR-SET"/>
</dbReference>
<name>A0A9D4SB03_DREPO</name>
<evidence type="ECO:0008006" key="20">
    <source>
        <dbReference type="Google" id="ProtNLM"/>
    </source>
</evidence>
<dbReference type="SMART" id="SM00355">
    <property type="entry name" value="ZnF_C2H2"/>
    <property type="match status" value="11"/>
</dbReference>
<dbReference type="SUPFAM" id="SSF82199">
    <property type="entry name" value="SET domain"/>
    <property type="match status" value="1"/>
</dbReference>
<dbReference type="CDD" id="cd19193">
    <property type="entry name" value="PR-SET_PRDM7_9"/>
    <property type="match status" value="1"/>
</dbReference>
<keyword evidence="19" id="KW-1185">Reference proteome</keyword>
<evidence type="ECO:0000313" key="18">
    <source>
        <dbReference type="EMBL" id="KAH3897165.1"/>
    </source>
</evidence>
<dbReference type="GO" id="GO:0000978">
    <property type="term" value="F:RNA polymerase II cis-regulatory region sequence-specific DNA binding"/>
    <property type="evidence" value="ECO:0007669"/>
    <property type="project" value="TreeGrafter"/>
</dbReference>
<dbReference type="FunFam" id="3.30.160.60:FF:001370">
    <property type="entry name" value="Zinc finger protein"/>
    <property type="match status" value="1"/>
</dbReference>
<dbReference type="Proteomes" id="UP000828390">
    <property type="component" value="Unassembled WGS sequence"/>
</dbReference>
<gene>
    <name evidence="18" type="ORF">DPMN_021350</name>
</gene>
<feature type="region of interest" description="Disordered" evidence="15">
    <location>
        <begin position="113"/>
        <end position="145"/>
    </location>
</feature>
<keyword evidence="11" id="KW-0238">DNA-binding</keyword>
<evidence type="ECO:0000256" key="3">
    <source>
        <dbReference type="ARBA" id="ARBA00022603"/>
    </source>
</evidence>
<dbReference type="Pfam" id="PF00096">
    <property type="entry name" value="zf-C2H2"/>
    <property type="match status" value="8"/>
</dbReference>
<keyword evidence="12" id="KW-0804">Transcription</keyword>
<sequence>MMNVNSADQHLQIASNSSKHANAHTCTSNVETVPTYQLSPSDVSKEADDRLVLQSWYALPFKNHNAIEGSIIDVKPVLSTLDTYTLYGNVQHGNIFSTSSGFVTSVVSPLVPPVDSQPTDPAHEGNIPLPSCAPQRSQPQYNDQQQPQLVTRVKTLQCGAMAEQVFDEKQDTDDKNLGEDKLNVINQLQMSQFDSQEGLLDFENGQLNQTYLPHSVSDVTPAFHCTSKTVAIFVVCSLPVQVFPTCVNIPSVVSSSVTAVCRKSTDAVGERAYKSVKKDVPTNQSIGLSSDVMESIDQKVAKLPVNAVDVPMFLISCDSKSNQSQGISFSQSNGMPLFVSSNMAEFVTPEINSKLAAESVESSDDYIERNKRKNKSCQPTHSSLKRIRCQGSSRGVVQPRSLSARDNDLTRTESIFRKSAKMILDAEGVRKKKVKRMKKVKTPEKKTTELSLQERNFASCMNLEPGDHQHFLYCGECNTEFEGDCPVHGPYNYIQDKQVPQGDPHKAEHTLPDCLEIKSSKIVGAGLGVFSKVALESRIMFGPYGGDIITDNHKSGYCWQIYNEGKGSHFVDAQNKATSNWMRYVNFAMTEADTNLVAFQYKGGIYYCTLKPISSGEELLVWYRDEFARELGLIRDDNLCSYSSKNSGHLKARMKKHTGERQLKCEVCGYLSKYSGYLKTHMRTHTGERPYKCEVCGNAYKRNDDLKTHMRKHTEERPYKCKLCGYACKTIGNLKKHMRIHAEQKLYKCDVCCYVFYQIGRLKKHMMIHKGERPYKFEVCGYACNQNGDLKTHMGIPTEEMPYKCEVCGYECNNSGNLKRHRRIHTGERPFKCEMCGHAFIRNSDLTSHMRIHTGERPYKCEVCGYACNNSGTLSRHMMIHTGERPCKCEVCGYACYRNCDLKTHMRIHTGEKPFKCEVCGYACNNSNNFTKHMRIHTGERPYKCEVCGYAFNESGTLKKHMMTHTGERPYTCEVCGYSCNRNACLKRHIRIHTRERAGRK</sequence>
<keyword evidence="13" id="KW-0539">Nucleus</keyword>
<evidence type="ECO:0000259" key="16">
    <source>
        <dbReference type="PROSITE" id="PS50157"/>
    </source>
</evidence>
<keyword evidence="5" id="KW-0949">S-adenosyl-L-methionine</keyword>
<comment type="subcellular location">
    <subcellularLocation>
        <location evidence="1">Nucleus</location>
    </subcellularLocation>
</comment>
<evidence type="ECO:0000256" key="5">
    <source>
        <dbReference type="ARBA" id="ARBA00022691"/>
    </source>
</evidence>
<dbReference type="InterPro" id="IPR013087">
    <property type="entry name" value="Znf_C2H2_type"/>
</dbReference>
<feature type="domain" description="C2H2-type" evidence="16">
    <location>
        <begin position="915"/>
        <end position="942"/>
    </location>
</feature>
<dbReference type="FunFam" id="3.30.160.60:FF:001485">
    <property type="entry name" value="Krueppel-related zinc finger protein"/>
    <property type="match status" value="1"/>
</dbReference>
<comment type="similarity">
    <text evidence="2">Belongs to the krueppel C2H2-type zinc-finger protein family.</text>
</comment>
<feature type="region of interest" description="Disordered" evidence="15">
    <location>
        <begin position="364"/>
        <end position="398"/>
    </location>
</feature>
<evidence type="ECO:0000256" key="9">
    <source>
        <dbReference type="ARBA" id="ARBA00022833"/>
    </source>
</evidence>
<dbReference type="Gene3D" id="2.170.270.10">
    <property type="entry name" value="SET domain"/>
    <property type="match status" value="1"/>
</dbReference>
<evidence type="ECO:0000256" key="2">
    <source>
        <dbReference type="ARBA" id="ARBA00006991"/>
    </source>
</evidence>
<keyword evidence="10" id="KW-0805">Transcription regulation</keyword>
<feature type="domain" description="C2H2-type" evidence="16">
    <location>
        <begin position="719"/>
        <end position="746"/>
    </location>
</feature>
<evidence type="ECO:0000256" key="6">
    <source>
        <dbReference type="ARBA" id="ARBA00022723"/>
    </source>
</evidence>
<keyword evidence="6" id="KW-0479">Metal-binding</keyword>
<evidence type="ECO:0000313" key="19">
    <source>
        <dbReference type="Proteomes" id="UP000828390"/>
    </source>
</evidence>
<evidence type="ECO:0000256" key="1">
    <source>
        <dbReference type="ARBA" id="ARBA00004123"/>
    </source>
</evidence>
<accession>A0A9D4SB03</accession>
<dbReference type="InterPro" id="IPR001214">
    <property type="entry name" value="SET_dom"/>
</dbReference>
<evidence type="ECO:0000256" key="12">
    <source>
        <dbReference type="ARBA" id="ARBA00023163"/>
    </source>
</evidence>
<keyword evidence="8 14" id="KW-0863">Zinc-finger</keyword>